<gene>
    <name evidence="10 13" type="primary">hisH</name>
    <name evidence="13" type="ORF">GCM10010096_23500</name>
</gene>
<protein>
    <recommendedName>
        <fullName evidence="10">Imidazole glycerol phosphate synthase subunit HisH</fullName>
        <ecNumber evidence="10">4.3.2.10</ecNumber>
    </recommendedName>
    <alternativeName>
        <fullName evidence="10">IGP synthase glutaminase subunit</fullName>
        <ecNumber evidence="10">3.5.1.2</ecNumber>
    </alternativeName>
    <alternativeName>
        <fullName evidence="10">IGP synthase subunit HisH</fullName>
    </alternativeName>
    <alternativeName>
        <fullName evidence="10">ImGP synthase subunit HisH</fullName>
        <shortName evidence="10">IGPS subunit HisH</shortName>
    </alternativeName>
</protein>
<evidence type="ECO:0000256" key="7">
    <source>
        <dbReference type="ARBA" id="ARBA00023239"/>
    </source>
</evidence>
<evidence type="ECO:0000256" key="10">
    <source>
        <dbReference type="HAMAP-Rule" id="MF_00278"/>
    </source>
</evidence>
<proteinExistence type="inferred from homology"/>
<accession>A0A8H9IK64</accession>
<comment type="subunit">
    <text evidence="10">Heterodimer of HisH and HisF.</text>
</comment>
<dbReference type="PROSITE" id="PS51273">
    <property type="entry name" value="GATASE_TYPE_1"/>
    <property type="match status" value="1"/>
</dbReference>
<evidence type="ECO:0000256" key="3">
    <source>
        <dbReference type="ARBA" id="ARBA00022605"/>
    </source>
</evidence>
<name>A0A8H9IK64_9BURK</name>
<dbReference type="GO" id="GO:0016829">
    <property type="term" value="F:lyase activity"/>
    <property type="evidence" value="ECO:0007669"/>
    <property type="project" value="UniProtKB-KW"/>
</dbReference>
<keyword evidence="6 10" id="KW-0368">Histidine biosynthesis</keyword>
<dbReference type="AlphaFoldDB" id="A0A8H9IK64"/>
<evidence type="ECO:0000256" key="2">
    <source>
        <dbReference type="ARBA" id="ARBA00022490"/>
    </source>
</evidence>
<keyword evidence="4 10" id="KW-0378">Hydrolase</keyword>
<organism evidence="13 14">
    <name type="scientific">Alcaligenes pakistanensis</name>
    <dbReference type="NCBI Taxonomy" id="1482717"/>
    <lineage>
        <taxon>Bacteria</taxon>
        <taxon>Pseudomonadati</taxon>
        <taxon>Pseudomonadota</taxon>
        <taxon>Betaproteobacteria</taxon>
        <taxon>Burkholderiales</taxon>
        <taxon>Alcaligenaceae</taxon>
        <taxon>Alcaligenes</taxon>
    </lineage>
</organism>
<dbReference type="Gene3D" id="3.40.50.880">
    <property type="match status" value="1"/>
</dbReference>
<comment type="catalytic activity">
    <reaction evidence="9 10">
        <text>L-glutamine + H2O = L-glutamate + NH4(+)</text>
        <dbReference type="Rhea" id="RHEA:15889"/>
        <dbReference type="ChEBI" id="CHEBI:15377"/>
        <dbReference type="ChEBI" id="CHEBI:28938"/>
        <dbReference type="ChEBI" id="CHEBI:29985"/>
        <dbReference type="ChEBI" id="CHEBI:58359"/>
        <dbReference type="EC" id="3.5.1.2"/>
    </reaction>
</comment>
<evidence type="ECO:0000256" key="1">
    <source>
        <dbReference type="ARBA" id="ARBA00005091"/>
    </source>
</evidence>
<keyword evidence="5 10" id="KW-0315">Glutamine amidotransferase</keyword>
<dbReference type="NCBIfam" id="TIGR01855">
    <property type="entry name" value="IMP_synth_hisH"/>
    <property type="match status" value="1"/>
</dbReference>
<evidence type="ECO:0000256" key="9">
    <source>
        <dbReference type="ARBA" id="ARBA00049534"/>
    </source>
</evidence>
<feature type="active site" evidence="10 11">
    <location>
        <position position="196"/>
    </location>
</feature>
<keyword evidence="7 10" id="KW-0456">Lyase</keyword>
<dbReference type="GO" id="GO:0005737">
    <property type="term" value="C:cytoplasm"/>
    <property type="evidence" value="ECO:0007669"/>
    <property type="project" value="UniProtKB-SubCell"/>
</dbReference>
<evidence type="ECO:0000256" key="6">
    <source>
        <dbReference type="ARBA" id="ARBA00023102"/>
    </source>
</evidence>
<comment type="subcellular location">
    <subcellularLocation>
        <location evidence="10">Cytoplasm</location>
    </subcellularLocation>
</comment>
<evidence type="ECO:0000313" key="14">
    <source>
        <dbReference type="Proteomes" id="UP000608923"/>
    </source>
</evidence>
<comment type="function">
    <text evidence="10">IGPS catalyzes the conversion of PRFAR and glutamine to IGP, AICAR and glutamate. The HisH subunit catalyzes the hydrolysis of glutamine to glutamate and ammonia as part of the synthesis of IGP and AICAR. The resulting ammonia molecule is channeled to the active site of HisF.</text>
</comment>
<dbReference type="EMBL" id="BMZN01000003">
    <property type="protein sequence ID" value="GHC50789.1"/>
    <property type="molecule type" value="Genomic_DNA"/>
</dbReference>
<keyword evidence="2 10" id="KW-0963">Cytoplasm</keyword>
<comment type="catalytic activity">
    <reaction evidence="8 10">
        <text>5-[(5-phospho-1-deoxy-D-ribulos-1-ylimino)methylamino]-1-(5-phospho-beta-D-ribosyl)imidazole-4-carboxamide + L-glutamine = D-erythro-1-(imidazol-4-yl)glycerol 3-phosphate + 5-amino-1-(5-phospho-beta-D-ribosyl)imidazole-4-carboxamide + L-glutamate + H(+)</text>
        <dbReference type="Rhea" id="RHEA:24793"/>
        <dbReference type="ChEBI" id="CHEBI:15378"/>
        <dbReference type="ChEBI" id="CHEBI:29985"/>
        <dbReference type="ChEBI" id="CHEBI:58278"/>
        <dbReference type="ChEBI" id="CHEBI:58359"/>
        <dbReference type="ChEBI" id="CHEBI:58475"/>
        <dbReference type="ChEBI" id="CHEBI:58525"/>
        <dbReference type="EC" id="4.3.2.10"/>
    </reaction>
</comment>
<dbReference type="GO" id="GO:0004359">
    <property type="term" value="F:glutaminase activity"/>
    <property type="evidence" value="ECO:0007669"/>
    <property type="project" value="UniProtKB-EC"/>
</dbReference>
<dbReference type="PIRSF" id="PIRSF000495">
    <property type="entry name" value="Amidotransf_hisH"/>
    <property type="match status" value="1"/>
</dbReference>
<dbReference type="CDD" id="cd01748">
    <property type="entry name" value="GATase1_IGP_Synthase"/>
    <property type="match status" value="1"/>
</dbReference>
<keyword evidence="14" id="KW-1185">Reference proteome</keyword>
<feature type="active site" evidence="10 11">
    <location>
        <position position="198"/>
    </location>
</feature>
<comment type="caution">
    <text evidence="13">The sequence shown here is derived from an EMBL/GenBank/DDBJ whole genome shotgun (WGS) entry which is preliminary data.</text>
</comment>
<dbReference type="GO" id="GO:0000105">
    <property type="term" value="P:L-histidine biosynthetic process"/>
    <property type="evidence" value="ECO:0007669"/>
    <property type="project" value="UniProtKB-UniRule"/>
</dbReference>
<dbReference type="UniPathway" id="UPA00031">
    <property type="reaction ID" value="UER00010"/>
</dbReference>
<dbReference type="Proteomes" id="UP000608923">
    <property type="component" value="Unassembled WGS sequence"/>
</dbReference>
<feature type="active site" description="Nucleophile" evidence="10 11">
    <location>
        <position position="82"/>
    </location>
</feature>
<dbReference type="InterPro" id="IPR029062">
    <property type="entry name" value="Class_I_gatase-like"/>
</dbReference>
<dbReference type="Pfam" id="PF00117">
    <property type="entry name" value="GATase"/>
    <property type="match status" value="1"/>
</dbReference>
<dbReference type="EC" id="3.5.1.2" evidence="10"/>
<evidence type="ECO:0000256" key="8">
    <source>
        <dbReference type="ARBA" id="ARBA00047838"/>
    </source>
</evidence>
<sequence length="216" mass="23430">MTTIAIVDYGSGNIFSVARALHAAAPDARIILAQTSQAILDADRVVLPGQGAMPDCMAHLDQSGLRNALLTAARSKPLLGICVGEQMLFDSSQEGDVPCLGLIPGQVRRFEGPNYKSSDPADSGLGLKVPHIGWNRVHQTQDHPLWAGIEDGAFFYFVHSYFADPLHIDQTCGSTHYGQRFTSAIANANIFALQCHPEKSADNGLQLFRNFANWKP</sequence>
<dbReference type="SUPFAM" id="SSF52317">
    <property type="entry name" value="Class I glutamine amidotransferase-like"/>
    <property type="match status" value="1"/>
</dbReference>
<dbReference type="RefSeq" id="WP_189392725.1">
    <property type="nucleotide sequence ID" value="NZ_BMZN01000003.1"/>
</dbReference>
<keyword evidence="3 10" id="KW-0028">Amino-acid biosynthesis</keyword>
<dbReference type="InterPro" id="IPR017926">
    <property type="entry name" value="GATASE"/>
</dbReference>
<evidence type="ECO:0000259" key="12">
    <source>
        <dbReference type="Pfam" id="PF00117"/>
    </source>
</evidence>
<dbReference type="EC" id="4.3.2.10" evidence="10"/>
<evidence type="ECO:0000256" key="4">
    <source>
        <dbReference type="ARBA" id="ARBA00022801"/>
    </source>
</evidence>
<dbReference type="PANTHER" id="PTHR42701:SF2">
    <property type="entry name" value="IMIDAZOLE GLYCEROL PHOSPHATE SYNTHASE SUBUNIT HISH 1"/>
    <property type="match status" value="1"/>
</dbReference>
<dbReference type="InterPro" id="IPR010139">
    <property type="entry name" value="Imidazole-glycPsynth_HisH"/>
</dbReference>
<evidence type="ECO:0000256" key="5">
    <source>
        <dbReference type="ARBA" id="ARBA00022962"/>
    </source>
</evidence>
<evidence type="ECO:0000256" key="11">
    <source>
        <dbReference type="PIRSR" id="PIRSR000495-1"/>
    </source>
</evidence>
<dbReference type="PANTHER" id="PTHR42701">
    <property type="entry name" value="IMIDAZOLE GLYCEROL PHOSPHATE SYNTHASE SUBUNIT HISH"/>
    <property type="match status" value="1"/>
</dbReference>
<dbReference type="GO" id="GO:0000107">
    <property type="term" value="F:imidazoleglycerol-phosphate synthase activity"/>
    <property type="evidence" value="ECO:0007669"/>
    <property type="project" value="UniProtKB-UniRule"/>
</dbReference>
<dbReference type="HAMAP" id="MF_00278">
    <property type="entry name" value="HisH"/>
    <property type="match status" value="1"/>
</dbReference>
<feature type="domain" description="Glutamine amidotransferase" evidence="12">
    <location>
        <begin position="6"/>
        <end position="211"/>
    </location>
</feature>
<reference evidence="14" key="1">
    <citation type="journal article" date="2019" name="Int. J. Syst. Evol. Microbiol.">
        <title>The Global Catalogue of Microorganisms (GCM) 10K type strain sequencing project: providing services to taxonomists for standard genome sequencing and annotation.</title>
        <authorList>
            <consortium name="The Broad Institute Genomics Platform"/>
            <consortium name="The Broad Institute Genome Sequencing Center for Infectious Disease"/>
            <person name="Wu L."/>
            <person name="Ma J."/>
        </authorList>
    </citation>
    <scope>NUCLEOTIDE SEQUENCE [LARGE SCALE GENOMIC DNA]</scope>
    <source>
        <strain evidence="14">KCTC 42083</strain>
    </source>
</reference>
<evidence type="ECO:0000313" key="13">
    <source>
        <dbReference type="EMBL" id="GHC50789.1"/>
    </source>
</evidence>
<comment type="pathway">
    <text evidence="1 10">Amino-acid biosynthesis; L-histidine biosynthesis; L-histidine from 5-phospho-alpha-D-ribose 1-diphosphate: step 5/9.</text>
</comment>